<dbReference type="GO" id="GO:0036220">
    <property type="term" value="F:ITP diphosphatase activity"/>
    <property type="evidence" value="ECO:0007669"/>
    <property type="project" value="UniProtKB-UniRule"/>
</dbReference>
<organism evidence="9 10">
    <name type="scientific">Candidatus Methanomassiliicoccus intestinalis</name>
    <dbReference type="NCBI Taxonomy" id="1406512"/>
    <lineage>
        <taxon>Archaea</taxon>
        <taxon>Methanobacteriati</taxon>
        <taxon>Thermoplasmatota</taxon>
        <taxon>Thermoplasmata</taxon>
        <taxon>Methanomassiliicoccales</taxon>
        <taxon>Methanomassiliicoccaceae</taxon>
        <taxon>Methanomassiliicoccus</taxon>
    </lineage>
</organism>
<comment type="catalytic activity">
    <reaction evidence="7">
        <text>dITP + H2O = dIMP + diphosphate + H(+)</text>
        <dbReference type="Rhea" id="RHEA:28342"/>
        <dbReference type="ChEBI" id="CHEBI:15377"/>
        <dbReference type="ChEBI" id="CHEBI:15378"/>
        <dbReference type="ChEBI" id="CHEBI:33019"/>
        <dbReference type="ChEBI" id="CHEBI:61194"/>
        <dbReference type="ChEBI" id="CHEBI:61382"/>
        <dbReference type="EC" id="3.6.1.66"/>
    </reaction>
</comment>
<evidence type="ECO:0000256" key="6">
    <source>
        <dbReference type="ARBA" id="ARBA00023080"/>
    </source>
</evidence>
<feature type="binding site" evidence="7">
    <location>
        <begin position="166"/>
        <end position="167"/>
    </location>
    <ligand>
        <name>substrate</name>
    </ligand>
</feature>
<sequence>MKLQVITSNLGKLNEFRTALPNIEIIHNDVDCYEIQADTLEEVVNSCINQLRSKKLNDFVLDDSGLFVDGLGGFPGVYSSYVLRTIGNEGLLKLMENISDRTARFKSCVGACIGSHIIIANGECQGKIDFSQKGNGGFGFDPIFIPDGYDTTFAEMTLEEKNKVSHRGNSIRSFAEQFTNIFESD</sequence>
<comment type="similarity">
    <text evidence="1 7 8">Belongs to the HAM1 NTPase family.</text>
</comment>
<dbReference type="GO" id="GO:0009146">
    <property type="term" value="P:purine nucleoside triphosphate catabolic process"/>
    <property type="evidence" value="ECO:0007669"/>
    <property type="project" value="UniProtKB-UniRule"/>
</dbReference>
<dbReference type="Gene3D" id="3.90.950.10">
    <property type="match status" value="1"/>
</dbReference>
<comment type="caution">
    <text evidence="9">The sequence shown here is derived from an EMBL/GenBank/DDBJ whole genome shotgun (WGS) entry which is preliminary data.</text>
</comment>
<dbReference type="GO" id="GO:0005737">
    <property type="term" value="C:cytoplasm"/>
    <property type="evidence" value="ECO:0007669"/>
    <property type="project" value="TreeGrafter"/>
</dbReference>
<dbReference type="RefSeq" id="WP_400195100.1">
    <property type="nucleotide sequence ID" value="NZ_CAYAYE010000021.1"/>
</dbReference>
<dbReference type="CDD" id="cd00515">
    <property type="entry name" value="HAM1"/>
    <property type="match status" value="1"/>
</dbReference>
<evidence type="ECO:0000256" key="2">
    <source>
        <dbReference type="ARBA" id="ARBA00022723"/>
    </source>
</evidence>
<gene>
    <name evidence="9" type="ORF">A3207_05065</name>
</gene>
<dbReference type="Proteomes" id="UP000752814">
    <property type="component" value="Unassembled WGS sequence"/>
</dbReference>
<dbReference type="EMBL" id="LVVT01000024">
    <property type="protein sequence ID" value="TQS81243.1"/>
    <property type="molecule type" value="Genomic_DNA"/>
</dbReference>
<evidence type="ECO:0000256" key="8">
    <source>
        <dbReference type="RuleBase" id="RU003781"/>
    </source>
</evidence>
<reference evidence="9" key="1">
    <citation type="submission" date="2016-03" db="EMBL/GenBank/DDBJ databases">
        <authorList>
            <person name="Borrel G."/>
            <person name="Mccann A."/>
            <person name="O'Toole P.W."/>
        </authorList>
    </citation>
    <scope>NUCLEOTIDE SEQUENCE</scope>
    <source>
        <strain evidence="9">183</strain>
    </source>
</reference>
<feature type="active site" description="Proton acceptor" evidence="7">
    <location>
        <position position="63"/>
    </location>
</feature>
<comment type="function">
    <text evidence="7">Pyrophosphatase that catalyzes the hydrolysis of nucleoside triphosphates to their monophosphate derivatives, with a high preference for the non-canonical purine nucleotides XTP (xanthosine triphosphate), dITP (deoxyinosine triphosphate) and ITP. Seems to function as a house-cleaning enzyme that removes non-canonical purine nucleotides from the nucleotide pool, thus preventing their incorporation into DNA/RNA and avoiding chromosomal lesions.</text>
</comment>
<dbReference type="NCBIfam" id="TIGR00042">
    <property type="entry name" value="RdgB/HAM1 family non-canonical purine NTP pyrophosphatase"/>
    <property type="match status" value="1"/>
</dbReference>
<dbReference type="HAMAP" id="MF_01405">
    <property type="entry name" value="Non_canon_purine_NTPase"/>
    <property type="match status" value="1"/>
</dbReference>
<name>A0A8J8PCE4_9ARCH</name>
<feature type="binding site" evidence="7">
    <location>
        <position position="63"/>
    </location>
    <ligand>
        <name>Mg(2+)</name>
        <dbReference type="ChEBI" id="CHEBI:18420"/>
    </ligand>
</feature>
<feature type="binding site" evidence="7">
    <location>
        <position position="34"/>
    </location>
    <ligand>
        <name>Mg(2+)</name>
        <dbReference type="ChEBI" id="CHEBI:18420"/>
    </ligand>
</feature>
<dbReference type="EC" id="3.6.1.66" evidence="7"/>
<comment type="catalytic activity">
    <reaction evidence="7">
        <text>XTP + H2O = XMP + diphosphate + H(+)</text>
        <dbReference type="Rhea" id="RHEA:28610"/>
        <dbReference type="ChEBI" id="CHEBI:15377"/>
        <dbReference type="ChEBI" id="CHEBI:15378"/>
        <dbReference type="ChEBI" id="CHEBI:33019"/>
        <dbReference type="ChEBI" id="CHEBI:57464"/>
        <dbReference type="ChEBI" id="CHEBI:61314"/>
        <dbReference type="EC" id="3.6.1.66"/>
    </reaction>
</comment>
<evidence type="ECO:0000313" key="10">
    <source>
        <dbReference type="Proteomes" id="UP000752814"/>
    </source>
</evidence>
<dbReference type="AlphaFoldDB" id="A0A8J8PCE4"/>
<comment type="cofactor">
    <cofactor evidence="7">
        <name>Mg(2+)</name>
        <dbReference type="ChEBI" id="CHEBI:18420"/>
    </cofactor>
    <text evidence="7">Binds 1 Mg(2+) ion per subunit.</text>
</comment>
<feature type="binding site" evidence="7">
    <location>
        <begin position="7"/>
        <end position="12"/>
    </location>
    <ligand>
        <name>substrate</name>
    </ligand>
</feature>
<dbReference type="GO" id="GO:0009117">
    <property type="term" value="P:nucleotide metabolic process"/>
    <property type="evidence" value="ECO:0007669"/>
    <property type="project" value="UniProtKB-KW"/>
</dbReference>
<dbReference type="InterPro" id="IPR029001">
    <property type="entry name" value="ITPase-like_fam"/>
</dbReference>
<feature type="binding site" evidence="7">
    <location>
        <position position="161"/>
    </location>
    <ligand>
        <name>substrate</name>
    </ligand>
</feature>
<feature type="binding site" evidence="7">
    <location>
        <begin position="138"/>
        <end position="141"/>
    </location>
    <ligand>
        <name>substrate</name>
    </ligand>
</feature>
<dbReference type="PANTHER" id="PTHR11067">
    <property type="entry name" value="INOSINE TRIPHOSPHATE PYROPHOSPHATASE/HAM1 PROTEIN"/>
    <property type="match status" value="1"/>
</dbReference>
<dbReference type="GO" id="GO:0036222">
    <property type="term" value="F:XTP diphosphatase activity"/>
    <property type="evidence" value="ECO:0007669"/>
    <property type="project" value="UniProtKB-UniRule"/>
</dbReference>
<dbReference type="GO" id="GO:0035870">
    <property type="term" value="F:dITP diphosphatase activity"/>
    <property type="evidence" value="ECO:0007669"/>
    <property type="project" value="UniProtKB-UniRule"/>
</dbReference>
<evidence type="ECO:0000256" key="5">
    <source>
        <dbReference type="ARBA" id="ARBA00022842"/>
    </source>
</evidence>
<evidence type="ECO:0000256" key="1">
    <source>
        <dbReference type="ARBA" id="ARBA00008023"/>
    </source>
</evidence>
<comment type="subunit">
    <text evidence="7">Homodimer.</text>
</comment>
<evidence type="ECO:0000256" key="4">
    <source>
        <dbReference type="ARBA" id="ARBA00022801"/>
    </source>
</evidence>
<protein>
    <recommendedName>
        <fullName evidence="7">dITP/XTP pyrophosphatase</fullName>
        <ecNumber evidence="7">3.6.1.66</ecNumber>
    </recommendedName>
    <alternativeName>
        <fullName evidence="7">Non-canonical purine NTP pyrophosphatase</fullName>
    </alternativeName>
    <alternativeName>
        <fullName evidence="7">Non-standard purine NTP pyrophosphatase</fullName>
    </alternativeName>
    <alternativeName>
        <fullName evidence="7">Nucleoside-triphosphate diphosphatase</fullName>
    </alternativeName>
    <alternativeName>
        <fullName evidence="7">Nucleoside-triphosphate pyrophosphatase</fullName>
        <shortName evidence="7">NTPase</shortName>
    </alternativeName>
</protein>
<dbReference type="GO" id="GO:0000166">
    <property type="term" value="F:nucleotide binding"/>
    <property type="evidence" value="ECO:0007669"/>
    <property type="project" value="UniProtKB-KW"/>
</dbReference>
<dbReference type="PANTHER" id="PTHR11067:SF9">
    <property type="entry name" value="INOSINE TRIPHOSPHATE PYROPHOSPHATASE"/>
    <property type="match status" value="1"/>
</dbReference>
<keyword evidence="5 7" id="KW-0460">Magnesium</keyword>
<dbReference type="GO" id="GO:0046872">
    <property type="term" value="F:metal ion binding"/>
    <property type="evidence" value="ECO:0007669"/>
    <property type="project" value="UniProtKB-KW"/>
</dbReference>
<accession>A0A8J8PCE4</accession>
<dbReference type="GO" id="GO:0017111">
    <property type="term" value="F:ribonucleoside triphosphate phosphatase activity"/>
    <property type="evidence" value="ECO:0007669"/>
    <property type="project" value="InterPro"/>
</dbReference>
<keyword evidence="3 7" id="KW-0547">Nucleotide-binding</keyword>
<proteinExistence type="inferred from homology"/>
<feature type="binding site" evidence="7">
    <location>
        <position position="64"/>
    </location>
    <ligand>
        <name>substrate</name>
    </ligand>
</feature>
<evidence type="ECO:0000256" key="3">
    <source>
        <dbReference type="ARBA" id="ARBA00022741"/>
    </source>
</evidence>
<keyword evidence="2 7" id="KW-0479">Metal-binding</keyword>
<evidence type="ECO:0000256" key="7">
    <source>
        <dbReference type="HAMAP-Rule" id="MF_01405"/>
    </source>
</evidence>
<comment type="catalytic activity">
    <reaction evidence="7">
        <text>ITP + H2O = IMP + diphosphate + H(+)</text>
        <dbReference type="Rhea" id="RHEA:29399"/>
        <dbReference type="ChEBI" id="CHEBI:15377"/>
        <dbReference type="ChEBI" id="CHEBI:15378"/>
        <dbReference type="ChEBI" id="CHEBI:33019"/>
        <dbReference type="ChEBI" id="CHEBI:58053"/>
        <dbReference type="ChEBI" id="CHEBI:61402"/>
        <dbReference type="EC" id="3.6.1.66"/>
    </reaction>
</comment>
<dbReference type="Pfam" id="PF01725">
    <property type="entry name" value="Ham1p_like"/>
    <property type="match status" value="1"/>
</dbReference>
<dbReference type="SUPFAM" id="SSF52972">
    <property type="entry name" value="ITPase-like"/>
    <property type="match status" value="1"/>
</dbReference>
<keyword evidence="6 7" id="KW-0546">Nucleotide metabolism</keyword>
<dbReference type="InterPro" id="IPR002637">
    <property type="entry name" value="RdgB/HAM1"/>
</dbReference>
<evidence type="ECO:0000313" key="9">
    <source>
        <dbReference type="EMBL" id="TQS81243.1"/>
    </source>
</evidence>
<dbReference type="InterPro" id="IPR020922">
    <property type="entry name" value="dITP/XTP_pyrophosphatase"/>
</dbReference>
<keyword evidence="4 7" id="KW-0378">Hydrolase</keyword>